<feature type="chain" id="PRO_5039628050" evidence="1">
    <location>
        <begin position="27"/>
        <end position="210"/>
    </location>
</feature>
<sequence length="210" mass="23289">MNNKKLKKFILIVFCLSLTYFGLVNPSVEGSSFKGDYLLPCLAAKSAIKQQKKFPQADVKYKNTLAWSYQHSVDAYNYLNELSDNSINLIAKKGIVNNYSKNNTTLKALFKYAISNGFGLQLSVAGFENTSNLKKNFWCNDSFPDRKSACKIEGIPTVWDTPNSGNKGEKTVKYWSELGNIPTAFYGGWSCDYAGTTRGAAWAGVGKGHK</sequence>
<dbReference type="Proteomes" id="UP000515800">
    <property type="component" value="Chromosome"/>
</dbReference>
<organism evidence="2 3">
    <name type="scientific">Weissella diestrammenae</name>
    <dbReference type="NCBI Taxonomy" id="1162633"/>
    <lineage>
        <taxon>Bacteria</taxon>
        <taxon>Bacillati</taxon>
        <taxon>Bacillota</taxon>
        <taxon>Bacilli</taxon>
        <taxon>Lactobacillales</taxon>
        <taxon>Lactobacillaceae</taxon>
        <taxon>Weissella</taxon>
    </lineage>
</organism>
<keyword evidence="3" id="KW-1185">Reference proteome</keyword>
<proteinExistence type="predicted"/>
<gene>
    <name evidence="2" type="ORF">H9L19_07005</name>
</gene>
<evidence type="ECO:0000313" key="3">
    <source>
        <dbReference type="Proteomes" id="UP000515800"/>
    </source>
</evidence>
<dbReference type="KEGG" id="wdi:H9L19_07005"/>
<accession>A0A7G9T4U0</accession>
<name>A0A7G9T4U0_9LACO</name>
<protein>
    <submittedName>
        <fullName evidence="2">Uncharacterized protein</fullName>
    </submittedName>
</protein>
<feature type="signal peptide" evidence="1">
    <location>
        <begin position="1"/>
        <end position="26"/>
    </location>
</feature>
<dbReference type="EMBL" id="CP060724">
    <property type="protein sequence ID" value="QNN75115.1"/>
    <property type="molecule type" value="Genomic_DNA"/>
</dbReference>
<dbReference type="RefSeq" id="WP_187528950.1">
    <property type="nucleotide sequence ID" value="NZ_CP060724.1"/>
</dbReference>
<evidence type="ECO:0000313" key="2">
    <source>
        <dbReference type="EMBL" id="QNN75115.1"/>
    </source>
</evidence>
<reference evidence="2 3" key="1">
    <citation type="submission" date="2020-08" db="EMBL/GenBank/DDBJ databases">
        <title>Genome sequence of Weissella diestrammenae KACC 16890T.</title>
        <authorList>
            <person name="Hyun D.-W."/>
            <person name="Bae J.-W."/>
        </authorList>
    </citation>
    <scope>NUCLEOTIDE SEQUENCE [LARGE SCALE GENOMIC DNA]</scope>
    <source>
        <strain evidence="2 3">KACC 16890</strain>
    </source>
</reference>
<dbReference type="AlphaFoldDB" id="A0A7G9T4U0"/>
<keyword evidence="1" id="KW-0732">Signal</keyword>
<evidence type="ECO:0000256" key="1">
    <source>
        <dbReference type="SAM" id="SignalP"/>
    </source>
</evidence>